<evidence type="ECO:0000313" key="5">
    <source>
        <dbReference type="Proteomes" id="UP001530377"/>
    </source>
</evidence>
<sequence length="342" mass="36415">MMLPMPRLLLHAIALASSSSGAIVVAFSPPPHASIAAAITTTRRTATNLGAASSSSSSSSYVDPLTYLRTEWVSASLVSNQIPKEADKVLQLGTEDGRLVNFVPRTVREIITSSAEPKDDGTDGGGGGGLTVSCERQLRQMSERRRSGAVIVYSNQPADNLKETPSSSVDIVVSLLAARRMNDNGLDWKRAIREAGRVLKPGGRFLFVEGATVDGESYLDYVVGLSERGGVEIKGGLEKLATGDDDGGEDAGSDDNDALDEGEVSPLFEEVGYDMVDMVLQPHVAGVAIKADDADLTPAEKERTKAQVENDRLADLSLSAYERGIKKRKRKKEPKAVGTRGV</sequence>
<accession>A0ABD3SF44</accession>
<organism evidence="4 5">
    <name type="scientific">Cyclostephanos tholiformis</name>
    <dbReference type="NCBI Taxonomy" id="382380"/>
    <lineage>
        <taxon>Eukaryota</taxon>
        <taxon>Sar</taxon>
        <taxon>Stramenopiles</taxon>
        <taxon>Ochrophyta</taxon>
        <taxon>Bacillariophyta</taxon>
        <taxon>Coscinodiscophyceae</taxon>
        <taxon>Thalassiosirophycidae</taxon>
        <taxon>Stephanodiscales</taxon>
        <taxon>Stephanodiscaceae</taxon>
        <taxon>Cyclostephanos</taxon>
    </lineage>
</organism>
<evidence type="ECO:0000313" key="4">
    <source>
        <dbReference type="EMBL" id="KAL3822913.1"/>
    </source>
</evidence>
<evidence type="ECO:0000259" key="3">
    <source>
        <dbReference type="Pfam" id="PF08241"/>
    </source>
</evidence>
<comment type="caution">
    <text evidence="4">The sequence shown here is derived from an EMBL/GenBank/DDBJ whole genome shotgun (WGS) entry which is preliminary data.</text>
</comment>
<dbReference type="InterPro" id="IPR013216">
    <property type="entry name" value="Methyltransf_11"/>
</dbReference>
<dbReference type="InterPro" id="IPR029063">
    <property type="entry name" value="SAM-dependent_MTases_sf"/>
</dbReference>
<dbReference type="EMBL" id="JALLPB020000051">
    <property type="protein sequence ID" value="KAL3822913.1"/>
    <property type="molecule type" value="Genomic_DNA"/>
</dbReference>
<feature type="compositionally biased region" description="Acidic residues" evidence="1">
    <location>
        <begin position="243"/>
        <end position="261"/>
    </location>
</feature>
<proteinExistence type="predicted"/>
<feature type="region of interest" description="Disordered" evidence="1">
    <location>
        <begin position="236"/>
        <end position="261"/>
    </location>
</feature>
<dbReference type="SUPFAM" id="SSF53335">
    <property type="entry name" value="S-adenosyl-L-methionine-dependent methyltransferases"/>
    <property type="match status" value="1"/>
</dbReference>
<keyword evidence="2" id="KW-0732">Signal</keyword>
<feature type="domain" description="Methyltransferase type 11" evidence="3">
    <location>
        <begin position="138"/>
        <end position="207"/>
    </location>
</feature>
<feature type="chain" id="PRO_5044894667" description="Methyltransferase type 11 domain-containing protein" evidence="2">
    <location>
        <begin position="22"/>
        <end position="342"/>
    </location>
</feature>
<dbReference type="Pfam" id="PF08241">
    <property type="entry name" value="Methyltransf_11"/>
    <property type="match status" value="1"/>
</dbReference>
<name>A0ABD3SF44_9STRA</name>
<dbReference type="Proteomes" id="UP001530377">
    <property type="component" value="Unassembled WGS sequence"/>
</dbReference>
<dbReference type="CDD" id="cd02440">
    <property type="entry name" value="AdoMet_MTases"/>
    <property type="match status" value="1"/>
</dbReference>
<evidence type="ECO:0000256" key="2">
    <source>
        <dbReference type="SAM" id="SignalP"/>
    </source>
</evidence>
<dbReference type="Gene3D" id="3.40.50.150">
    <property type="entry name" value="Vaccinia Virus protein VP39"/>
    <property type="match status" value="1"/>
</dbReference>
<gene>
    <name evidence="4" type="ORF">ACHAXA_010696</name>
</gene>
<feature type="region of interest" description="Disordered" evidence="1">
    <location>
        <begin position="111"/>
        <end position="131"/>
    </location>
</feature>
<evidence type="ECO:0000256" key="1">
    <source>
        <dbReference type="SAM" id="MobiDB-lite"/>
    </source>
</evidence>
<keyword evidence="5" id="KW-1185">Reference proteome</keyword>
<protein>
    <recommendedName>
        <fullName evidence="3">Methyltransferase type 11 domain-containing protein</fullName>
    </recommendedName>
</protein>
<reference evidence="4 5" key="1">
    <citation type="submission" date="2024-10" db="EMBL/GenBank/DDBJ databases">
        <title>Updated reference genomes for cyclostephanoid diatoms.</title>
        <authorList>
            <person name="Roberts W.R."/>
            <person name="Alverson A.J."/>
        </authorList>
    </citation>
    <scope>NUCLEOTIDE SEQUENCE [LARGE SCALE GENOMIC DNA]</scope>
    <source>
        <strain evidence="4 5">AJA228-03</strain>
    </source>
</reference>
<feature type="signal peptide" evidence="2">
    <location>
        <begin position="1"/>
        <end position="21"/>
    </location>
</feature>
<dbReference type="AlphaFoldDB" id="A0ABD3SF44"/>